<gene>
    <name evidence="2" type="ORF">GCM10025876_27930</name>
</gene>
<accession>A0ABQ6IFR9</accession>
<dbReference type="Proteomes" id="UP001157125">
    <property type="component" value="Unassembled WGS sequence"/>
</dbReference>
<feature type="compositionally biased region" description="Low complexity" evidence="1">
    <location>
        <begin position="48"/>
        <end position="64"/>
    </location>
</feature>
<reference evidence="3" key="1">
    <citation type="journal article" date="2019" name="Int. J. Syst. Evol. Microbiol.">
        <title>The Global Catalogue of Microorganisms (GCM) 10K type strain sequencing project: providing services to taxonomists for standard genome sequencing and annotation.</title>
        <authorList>
            <consortium name="The Broad Institute Genomics Platform"/>
            <consortium name="The Broad Institute Genome Sequencing Center for Infectious Disease"/>
            <person name="Wu L."/>
            <person name="Ma J."/>
        </authorList>
    </citation>
    <scope>NUCLEOTIDE SEQUENCE [LARGE SCALE GENOMIC DNA]</scope>
    <source>
        <strain evidence="3">NBRC 112299</strain>
    </source>
</reference>
<evidence type="ECO:0000256" key="1">
    <source>
        <dbReference type="SAM" id="MobiDB-lite"/>
    </source>
</evidence>
<sequence length="102" mass="11290">MVPPVAMTVTSAAWLMCLLLCRRLPTDKDKPRPHRSRDREQRSQAWNAPTTATRVTATTATSSAPMLRRAMRRSLPCAAVKPLVSSDSTVVRTDFAVLRKIG</sequence>
<evidence type="ECO:0000313" key="3">
    <source>
        <dbReference type="Proteomes" id="UP001157125"/>
    </source>
</evidence>
<dbReference type="EMBL" id="BSUN01000001">
    <property type="protein sequence ID" value="GMA36589.1"/>
    <property type="molecule type" value="Genomic_DNA"/>
</dbReference>
<name>A0ABQ6IFR9_9MICO</name>
<feature type="region of interest" description="Disordered" evidence="1">
    <location>
        <begin position="25"/>
        <end position="64"/>
    </location>
</feature>
<organism evidence="2 3">
    <name type="scientific">Demequina litorisediminis</name>
    <dbReference type="NCBI Taxonomy" id="1849022"/>
    <lineage>
        <taxon>Bacteria</taxon>
        <taxon>Bacillati</taxon>
        <taxon>Actinomycetota</taxon>
        <taxon>Actinomycetes</taxon>
        <taxon>Micrococcales</taxon>
        <taxon>Demequinaceae</taxon>
        <taxon>Demequina</taxon>
    </lineage>
</organism>
<evidence type="ECO:0000313" key="2">
    <source>
        <dbReference type="EMBL" id="GMA36589.1"/>
    </source>
</evidence>
<evidence type="ECO:0008006" key="4">
    <source>
        <dbReference type="Google" id="ProtNLM"/>
    </source>
</evidence>
<proteinExistence type="predicted"/>
<protein>
    <recommendedName>
        <fullName evidence="4">Secreted protein</fullName>
    </recommendedName>
</protein>
<comment type="caution">
    <text evidence="2">The sequence shown here is derived from an EMBL/GenBank/DDBJ whole genome shotgun (WGS) entry which is preliminary data.</text>
</comment>
<keyword evidence="3" id="KW-1185">Reference proteome</keyword>